<dbReference type="GO" id="GO:0005840">
    <property type="term" value="C:ribosome"/>
    <property type="evidence" value="ECO:0007669"/>
    <property type="project" value="UniProtKB-KW"/>
</dbReference>
<dbReference type="GO" id="GO:0003735">
    <property type="term" value="F:structural constituent of ribosome"/>
    <property type="evidence" value="ECO:0007669"/>
    <property type="project" value="InterPro"/>
</dbReference>
<dbReference type="Gene3D" id="4.10.640.10">
    <property type="entry name" value="Ribosomal protein S18"/>
    <property type="match status" value="1"/>
</dbReference>
<keyword evidence="3" id="KW-0597">Phosphoprotein</keyword>
<dbReference type="PANTHER" id="PTHR13329:SF2">
    <property type="entry name" value="SMALL RIBOSOMAL SUBUNIT PROTEIN MS40"/>
    <property type="match status" value="1"/>
</dbReference>
<evidence type="ECO:0000256" key="1">
    <source>
        <dbReference type="ARBA" id="ARBA00004173"/>
    </source>
</evidence>
<dbReference type="SUPFAM" id="SSF46911">
    <property type="entry name" value="Ribosomal protein S18"/>
    <property type="match status" value="1"/>
</dbReference>
<protein>
    <recommendedName>
        <fullName evidence="9">Small ribosomal subunit protein mS40</fullName>
    </recommendedName>
    <alternativeName>
        <fullName evidence="8">28S ribosomal protein S18-2, mitochondrial</fullName>
    </alternativeName>
    <alternativeName>
        <fullName evidence="10">28S ribosomal protein S18b, mitochondrial</fullName>
    </alternativeName>
</protein>
<keyword evidence="6" id="KW-0496">Mitochondrion</keyword>
<evidence type="ECO:0000256" key="6">
    <source>
        <dbReference type="ARBA" id="ARBA00023128"/>
    </source>
</evidence>
<dbReference type="GO" id="GO:0032543">
    <property type="term" value="P:mitochondrial translation"/>
    <property type="evidence" value="ECO:0007669"/>
    <property type="project" value="InterPro"/>
</dbReference>
<dbReference type="CTD" id="28973"/>
<evidence type="ECO:0000256" key="9">
    <source>
        <dbReference type="ARBA" id="ARBA00035130"/>
    </source>
</evidence>
<dbReference type="InterPro" id="IPR036870">
    <property type="entry name" value="Ribosomal_bS18_sf"/>
</dbReference>
<dbReference type="InterPro" id="IPR001648">
    <property type="entry name" value="Ribosomal_bS18"/>
</dbReference>
<evidence type="ECO:0000256" key="7">
    <source>
        <dbReference type="ARBA" id="ARBA00023274"/>
    </source>
</evidence>
<dbReference type="GeneID" id="105368814"/>
<evidence type="ECO:0000313" key="12">
    <source>
        <dbReference type="RefSeq" id="XP_011506244.1"/>
    </source>
</evidence>
<dbReference type="Pfam" id="PF01084">
    <property type="entry name" value="Ribosomal_S18"/>
    <property type="match status" value="1"/>
</dbReference>
<dbReference type="AlphaFoldDB" id="A0AAJ7E391"/>
<dbReference type="GO" id="GO:0005739">
    <property type="term" value="C:mitochondrion"/>
    <property type="evidence" value="ECO:0007669"/>
    <property type="project" value="UniProtKB-SubCell"/>
</dbReference>
<keyword evidence="4" id="KW-0809">Transit peptide</keyword>
<keyword evidence="5 12" id="KW-0689">Ribosomal protein</keyword>
<dbReference type="PANTHER" id="PTHR13329">
    <property type="entry name" value="MITOCHONDRIAL RIBOSOMAL PROTEIN S18B"/>
    <property type="match status" value="1"/>
</dbReference>
<name>A0AAJ7E391_9HYME</name>
<evidence type="ECO:0000256" key="3">
    <source>
        <dbReference type="ARBA" id="ARBA00022553"/>
    </source>
</evidence>
<evidence type="ECO:0000256" key="4">
    <source>
        <dbReference type="ARBA" id="ARBA00022946"/>
    </source>
</evidence>
<proteinExistence type="inferred from homology"/>
<evidence type="ECO:0000313" key="11">
    <source>
        <dbReference type="Proteomes" id="UP000695007"/>
    </source>
</evidence>
<evidence type="ECO:0000256" key="2">
    <source>
        <dbReference type="ARBA" id="ARBA00006136"/>
    </source>
</evidence>
<comment type="subcellular location">
    <subcellularLocation>
        <location evidence="1">Mitochondrion</location>
    </subcellularLocation>
</comment>
<dbReference type="KEGG" id="csol:105368814"/>
<accession>A0AAJ7E391</accession>
<reference evidence="12" key="1">
    <citation type="submission" date="2025-08" db="UniProtKB">
        <authorList>
            <consortium name="RefSeq"/>
        </authorList>
    </citation>
    <scope>IDENTIFICATION</scope>
</reference>
<evidence type="ECO:0000256" key="8">
    <source>
        <dbReference type="ARBA" id="ARBA00032055"/>
    </source>
</evidence>
<organism evidence="11 12">
    <name type="scientific">Ceratosolen solmsi marchali</name>
    <dbReference type="NCBI Taxonomy" id="326594"/>
    <lineage>
        <taxon>Eukaryota</taxon>
        <taxon>Metazoa</taxon>
        <taxon>Ecdysozoa</taxon>
        <taxon>Arthropoda</taxon>
        <taxon>Hexapoda</taxon>
        <taxon>Insecta</taxon>
        <taxon>Pterygota</taxon>
        <taxon>Neoptera</taxon>
        <taxon>Endopterygota</taxon>
        <taxon>Hymenoptera</taxon>
        <taxon>Apocrita</taxon>
        <taxon>Proctotrupomorpha</taxon>
        <taxon>Chalcidoidea</taxon>
        <taxon>Agaonidae</taxon>
        <taxon>Agaoninae</taxon>
        <taxon>Ceratosolen</taxon>
    </lineage>
</organism>
<dbReference type="InterPro" id="IPR040054">
    <property type="entry name" value="MRPS18B"/>
</dbReference>
<evidence type="ECO:0000256" key="10">
    <source>
        <dbReference type="ARBA" id="ARBA00035515"/>
    </source>
</evidence>
<comment type="similarity">
    <text evidence="2">Belongs to the bacterial ribosomal protein bS18 family. Mitochondrion-specific ribosomal protein mS40 subfamily.</text>
</comment>
<dbReference type="Proteomes" id="UP000695007">
    <property type="component" value="Unplaced"/>
</dbReference>
<keyword evidence="7" id="KW-0687">Ribonucleoprotein</keyword>
<gene>
    <name evidence="12" type="primary">LOC105368814</name>
</gene>
<sequence length="204" mass="24157">MSFIRIALEQCRSARRVGLQKVTLVRDISQSCISHQELQEAVKDNSFEFRKEHLIKPSSDRSFRIPVEISIKYLQSDAYKHTYGDKPVWLMYRRNFKGHFQPKKTRKTCIRNQVITTTNACPICRDEYLVLDYRNILLIKQFISPINGQLYGYEKTGLCQMQHKQLLCAIYNAKNYGTISFDPPFIKYDYTEWYKPDVKCTHDH</sequence>
<dbReference type="RefSeq" id="XP_011506244.1">
    <property type="nucleotide sequence ID" value="XM_011507942.1"/>
</dbReference>
<keyword evidence="11" id="KW-1185">Reference proteome</keyword>
<evidence type="ECO:0000256" key="5">
    <source>
        <dbReference type="ARBA" id="ARBA00022980"/>
    </source>
</evidence>
<dbReference type="GO" id="GO:1990904">
    <property type="term" value="C:ribonucleoprotein complex"/>
    <property type="evidence" value="ECO:0007669"/>
    <property type="project" value="UniProtKB-KW"/>
</dbReference>